<dbReference type="EMBL" id="FODO01000018">
    <property type="protein sequence ID" value="SEO76477.1"/>
    <property type="molecule type" value="Genomic_DNA"/>
</dbReference>
<proteinExistence type="predicted"/>
<gene>
    <name evidence="2" type="ORF">SAMN05216333_11819</name>
</gene>
<keyword evidence="1" id="KW-1133">Transmembrane helix</keyword>
<dbReference type="STRING" id="42354.SAMN05216333_11819"/>
<keyword evidence="1" id="KW-0812">Transmembrane</keyword>
<reference evidence="3" key="1">
    <citation type="submission" date="2016-10" db="EMBL/GenBank/DDBJ databases">
        <authorList>
            <person name="Varghese N."/>
            <person name="Submissions S."/>
        </authorList>
    </citation>
    <scope>NUCLEOTIDE SEQUENCE [LARGE SCALE GENOMIC DNA]</scope>
    <source>
        <strain evidence="3">Nm76</strain>
    </source>
</reference>
<evidence type="ECO:0000256" key="1">
    <source>
        <dbReference type="SAM" id="Phobius"/>
    </source>
</evidence>
<dbReference type="Proteomes" id="UP000198814">
    <property type="component" value="Unassembled WGS sequence"/>
</dbReference>
<dbReference type="AlphaFoldDB" id="A0A1H8SD40"/>
<name>A0A1H8SD40_9PROT</name>
<dbReference type="OrthoDB" id="8549019at2"/>
<keyword evidence="1" id="KW-0472">Membrane</keyword>
<protein>
    <submittedName>
        <fullName evidence="2">Uncharacterized protein</fullName>
    </submittedName>
</protein>
<accession>A0A1H8SD40</accession>
<organism evidence="2 3">
    <name type="scientific">Nitrosomonas oligotropha</name>
    <dbReference type="NCBI Taxonomy" id="42354"/>
    <lineage>
        <taxon>Bacteria</taxon>
        <taxon>Pseudomonadati</taxon>
        <taxon>Pseudomonadota</taxon>
        <taxon>Betaproteobacteria</taxon>
        <taxon>Nitrosomonadales</taxon>
        <taxon>Nitrosomonadaceae</taxon>
        <taxon>Nitrosomonas</taxon>
    </lineage>
</organism>
<feature type="transmembrane region" description="Helical" evidence="1">
    <location>
        <begin position="6"/>
        <end position="24"/>
    </location>
</feature>
<dbReference type="RefSeq" id="WP_090320410.1">
    <property type="nucleotide sequence ID" value="NZ_FNOE01000019.1"/>
</dbReference>
<keyword evidence="3" id="KW-1185">Reference proteome</keyword>
<sequence length="151" mass="17225">MKFERLITIITNLAVVAGMVLVVFELQQNREAIQIAHQLSLAGLISQAHLAVASEQELADLIARAKRNDTQNFSPADIERVNQWALAFLEPRISSYHLRSNEFIVLEDWCDLMRDFTDLYRHPYFGAIVKSDLSYADAIMADIENRCTVNK</sequence>
<evidence type="ECO:0000313" key="3">
    <source>
        <dbReference type="Proteomes" id="UP000198814"/>
    </source>
</evidence>
<evidence type="ECO:0000313" key="2">
    <source>
        <dbReference type="EMBL" id="SEO76477.1"/>
    </source>
</evidence>